<dbReference type="Proteomes" id="UP001549145">
    <property type="component" value="Unassembled WGS sequence"/>
</dbReference>
<organism evidence="2 3">
    <name type="scientific">Methylobacterium goesingense</name>
    <dbReference type="NCBI Taxonomy" id="243690"/>
    <lineage>
        <taxon>Bacteria</taxon>
        <taxon>Pseudomonadati</taxon>
        <taxon>Pseudomonadota</taxon>
        <taxon>Alphaproteobacteria</taxon>
        <taxon>Hyphomicrobiales</taxon>
        <taxon>Methylobacteriaceae</taxon>
        <taxon>Methylobacterium</taxon>
    </lineage>
</organism>
<name>A0ABV2LBU3_9HYPH</name>
<dbReference type="RefSeq" id="WP_238279024.1">
    <property type="nucleotide sequence ID" value="NZ_BPQL01000048.1"/>
</dbReference>
<sequence length="83" mass="9359">MSRQRNSMAEIQPLVAEAPEEKADEAAPASKDPNARKKVSLYIKQSHYRRIRSVAADRDLMMQDVLDEALTAYFTAKGYMPSV</sequence>
<accession>A0ABV2LBU3</accession>
<dbReference type="EMBL" id="JBEPMM010000026">
    <property type="protein sequence ID" value="MET3695319.1"/>
    <property type="molecule type" value="Genomic_DNA"/>
</dbReference>
<proteinExistence type="predicted"/>
<protein>
    <submittedName>
        <fullName evidence="2">Lipoprotein YajG</fullName>
    </submittedName>
</protein>
<reference evidence="2 3" key="1">
    <citation type="submission" date="2024-06" db="EMBL/GenBank/DDBJ databases">
        <title>Genomic Encyclopedia of Type Strains, Phase IV (KMG-IV): sequencing the most valuable type-strain genomes for metagenomic binning, comparative biology and taxonomic classification.</title>
        <authorList>
            <person name="Goeker M."/>
        </authorList>
    </citation>
    <scope>NUCLEOTIDE SEQUENCE [LARGE SCALE GENOMIC DNA]</scope>
    <source>
        <strain evidence="2 3">DSM 21331</strain>
    </source>
</reference>
<dbReference type="SUPFAM" id="SSF47598">
    <property type="entry name" value="Ribbon-helix-helix"/>
    <property type="match status" value="1"/>
</dbReference>
<keyword evidence="2" id="KW-0449">Lipoprotein</keyword>
<evidence type="ECO:0000256" key="1">
    <source>
        <dbReference type="SAM" id="MobiDB-lite"/>
    </source>
</evidence>
<gene>
    <name evidence="2" type="ORF">ABID43_004887</name>
</gene>
<keyword evidence="3" id="KW-1185">Reference proteome</keyword>
<dbReference type="InterPro" id="IPR013321">
    <property type="entry name" value="Arc_rbn_hlx_hlx"/>
</dbReference>
<comment type="caution">
    <text evidence="2">The sequence shown here is derived from an EMBL/GenBank/DDBJ whole genome shotgun (WGS) entry which is preliminary data.</text>
</comment>
<feature type="region of interest" description="Disordered" evidence="1">
    <location>
        <begin position="1"/>
        <end position="38"/>
    </location>
</feature>
<dbReference type="Gene3D" id="1.10.1220.10">
    <property type="entry name" value="Met repressor-like"/>
    <property type="match status" value="1"/>
</dbReference>
<dbReference type="InterPro" id="IPR010985">
    <property type="entry name" value="Ribbon_hlx_hlx"/>
</dbReference>
<evidence type="ECO:0000313" key="3">
    <source>
        <dbReference type="Proteomes" id="UP001549145"/>
    </source>
</evidence>
<evidence type="ECO:0000313" key="2">
    <source>
        <dbReference type="EMBL" id="MET3695319.1"/>
    </source>
</evidence>